<proteinExistence type="predicted"/>
<dbReference type="EMBL" id="CP133592">
    <property type="protein sequence ID" value="WMW24695.1"/>
    <property type="molecule type" value="Genomic_DNA"/>
</dbReference>
<organism evidence="1 2">
    <name type="scientific">Methanolobus sediminis</name>
    <dbReference type="NCBI Taxonomy" id="3072978"/>
    <lineage>
        <taxon>Archaea</taxon>
        <taxon>Methanobacteriati</taxon>
        <taxon>Methanobacteriota</taxon>
        <taxon>Stenosarchaea group</taxon>
        <taxon>Methanomicrobia</taxon>
        <taxon>Methanosarcinales</taxon>
        <taxon>Methanosarcinaceae</taxon>
        <taxon>Methanolobus</taxon>
    </lineage>
</organism>
<reference evidence="1 2" key="1">
    <citation type="submission" date="2023-08" db="EMBL/GenBank/DDBJ databases">
        <title>Methanolobus mangrovi sp. nov. and Methanolobus sediminis sp. nov, two novel methylotrophic methanogens isolated from mangrove sediments in China.</title>
        <authorList>
            <person name="Zhou J."/>
        </authorList>
    </citation>
    <scope>NUCLEOTIDE SEQUENCE [LARGE SCALE GENOMIC DNA]</scope>
    <source>
        <strain evidence="1 2">FTZ6</strain>
    </source>
</reference>
<accession>A0AA51UMG2</accession>
<dbReference type="KEGG" id="mseb:RE474_11485"/>
<evidence type="ECO:0000313" key="1">
    <source>
        <dbReference type="EMBL" id="WMW24695.1"/>
    </source>
</evidence>
<name>A0AA51UMG2_9EURY</name>
<dbReference type="GeneID" id="84233348"/>
<evidence type="ECO:0008006" key="3">
    <source>
        <dbReference type="Google" id="ProtNLM"/>
    </source>
</evidence>
<gene>
    <name evidence="1" type="ORF">RE474_11485</name>
</gene>
<dbReference type="AlphaFoldDB" id="A0AA51UMG2"/>
<sequence length="269" mass="31509">MSGMTITKKPLNVTFTFLAFADILGYTGLLKKCSNNPIEANDELNKIYEALHEGLEYLKTPDEKGIIKIFTDNLLLKYPNTKKLEDIEANDCIELFELLSYYQLSLALKGYFVRGAVAVGYTYVDEEIAFGYPIVEAHNLESETAINPRIIISTKVYKLVRFFADHWTTKGDVYTHFLLKDKDGHYFINYLAILYYNRDETNLPKVLEYLKSHKTNVEKELKSPHSYDVISKYEWVANYHDFFCQTYYPEDETLLINYENKSEFEFFRI</sequence>
<protein>
    <recommendedName>
        <fullName evidence="3">Guanylate cyclase domain-containing protein</fullName>
    </recommendedName>
</protein>
<dbReference type="RefSeq" id="WP_309310504.1">
    <property type="nucleotide sequence ID" value="NZ_CP133592.1"/>
</dbReference>
<dbReference type="Proteomes" id="UP001182908">
    <property type="component" value="Chromosome"/>
</dbReference>
<evidence type="ECO:0000313" key="2">
    <source>
        <dbReference type="Proteomes" id="UP001182908"/>
    </source>
</evidence>
<keyword evidence="2" id="KW-1185">Reference proteome</keyword>